<dbReference type="GO" id="GO:0003676">
    <property type="term" value="F:nucleic acid binding"/>
    <property type="evidence" value="ECO:0007669"/>
    <property type="project" value="InterPro"/>
</dbReference>
<dbReference type="Ensembl" id="ENSPKIT00000020272.1">
    <property type="protein sequence ID" value="ENSPKIP00000039270.1"/>
    <property type="gene ID" value="ENSPKIG00000016676.1"/>
</dbReference>
<proteinExistence type="predicted"/>
<dbReference type="PANTHER" id="PTHR47326">
    <property type="entry name" value="TRANSPOSABLE ELEMENT TC3 TRANSPOSASE-LIKE PROTEIN"/>
    <property type="match status" value="1"/>
</dbReference>
<keyword evidence="2" id="KW-1185">Reference proteome</keyword>
<dbReference type="AlphaFoldDB" id="A0A3B3T9C7"/>
<evidence type="ECO:0000313" key="1">
    <source>
        <dbReference type="Ensembl" id="ENSPKIP00000039270.1"/>
    </source>
</evidence>
<protein>
    <submittedName>
        <fullName evidence="1">Uncharacterized protein</fullName>
    </submittedName>
</protein>
<accession>A0A3B3T9C7</accession>
<dbReference type="PANTHER" id="PTHR47326:SF1">
    <property type="entry name" value="HTH PSQ-TYPE DOMAIN-CONTAINING PROTEIN"/>
    <property type="match status" value="1"/>
</dbReference>
<name>A0A3B3T9C7_9TELE</name>
<sequence length="220" mass="25299">MAGNLSEVQTMWILKQNAFGTPPPTHYSVVNAPKTGRPRISVTGENEMRVLTFMNSLKKSTWRVSQELSIPRMTTQIFGCKNQIWSDEARSKLSGYVNRYNCLNQPDMLHNVVVSQLATRADYNNYLDNIFPQYWIRRCGSIDWLTRSPDLTSRDGFWGGVKEKVLRRFPNSELFIELISQAFLDIDASWDLCAKVCQSVRDGFQEDINVVGGHFEHLRD</sequence>
<evidence type="ECO:0000313" key="2">
    <source>
        <dbReference type="Proteomes" id="UP000261540"/>
    </source>
</evidence>
<dbReference type="Proteomes" id="UP000261540">
    <property type="component" value="Unplaced"/>
</dbReference>
<dbReference type="Gene3D" id="3.30.420.10">
    <property type="entry name" value="Ribonuclease H-like superfamily/Ribonuclease H"/>
    <property type="match status" value="1"/>
</dbReference>
<organism evidence="1 2">
    <name type="scientific">Paramormyrops kingsleyae</name>
    <dbReference type="NCBI Taxonomy" id="1676925"/>
    <lineage>
        <taxon>Eukaryota</taxon>
        <taxon>Metazoa</taxon>
        <taxon>Chordata</taxon>
        <taxon>Craniata</taxon>
        <taxon>Vertebrata</taxon>
        <taxon>Euteleostomi</taxon>
        <taxon>Actinopterygii</taxon>
        <taxon>Neopterygii</taxon>
        <taxon>Teleostei</taxon>
        <taxon>Osteoglossocephala</taxon>
        <taxon>Osteoglossomorpha</taxon>
        <taxon>Osteoglossiformes</taxon>
        <taxon>Mormyridae</taxon>
        <taxon>Paramormyrops</taxon>
    </lineage>
</organism>
<reference evidence="1" key="2">
    <citation type="submission" date="2025-09" db="UniProtKB">
        <authorList>
            <consortium name="Ensembl"/>
        </authorList>
    </citation>
    <scope>IDENTIFICATION</scope>
</reference>
<dbReference type="InterPro" id="IPR036397">
    <property type="entry name" value="RNaseH_sf"/>
</dbReference>
<reference evidence="1" key="1">
    <citation type="submission" date="2025-08" db="UniProtKB">
        <authorList>
            <consortium name="Ensembl"/>
        </authorList>
    </citation>
    <scope>IDENTIFICATION</scope>
</reference>